<dbReference type="Gene3D" id="2.40.30.10">
    <property type="entry name" value="Translation factors"/>
    <property type="match status" value="1"/>
</dbReference>
<evidence type="ECO:0000313" key="7">
    <source>
        <dbReference type="Proteomes" id="UP001307889"/>
    </source>
</evidence>
<dbReference type="Gene3D" id="3.30.70.870">
    <property type="entry name" value="Elongation Factor G (Translational Gtpase), domain 3"/>
    <property type="match status" value="1"/>
</dbReference>
<dbReference type="InterPro" id="IPR009022">
    <property type="entry name" value="EFG_III"/>
</dbReference>
<dbReference type="InterPro" id="IPR031157">
    <property type="entry name" value="G_TR_CS"/>
</dbReference>
<dbReference type="SMART" id="SM00889">
    <property type="entry name" value="EFG_IV"/>
    <property type="match status" value="1"/>
</dbReference>
<dbReference type="Pfam" id="PF22042">
    <property type="entry name" value="EF-G_D2"/>
    <property type="match status" value="1"/>
</dbReference>
<protein>
    <submittedName>
        <fullName evidence="6">ATP synthase subunit O, mitochondrial</fullName>
    </submittedName>
</protein>
<evidence type="ECO:0000256" key="1">
    <source>
        <dbReference type="ARBA" id="ARBA00022741"/>
    </source>
</evidence>
<dbReference type="Gene3D" id="3.30.230.10">
    <property type="match status" value="1"/>
</dbReference>
<dbReference type="SUPFAM" id="SSF50447">
    <property type="entry name" value="Translation proteins"/>
    <property type="match status" value="1"/>
</dbReference>
<dbReference type="Proteomes" id="UP001307889">
    <property type="component" value="Chromosome 11"/>
</dbReference>
<dbReference type="CDD" id="cd03713">
    <property type="entry name" value="EFG_mtEFG_C"/>
    <property type="match status" value="1"/>
</dbReference>
<dbReference type="PANTHER" id="PTHR43261:SF1">
    <property type="entry name" value="RIBOSOME-RELEASING FACTOR 2, MITOCHONDRIAL"/>
    <property type="match status" value="1"/>
</dbReference>
<dbReference type="InterPro" id="IPR035647">
    <property type="entry name" value="EFG_III/V"/>
</dbReference>
<dbReference type="InterPro" id="IPR005225">
    <property type="entry name" value="Small_GTP-bd"/>
</dbReference>
<dbReference type="SMART" id="SM00838">
    <property type="entry name" value="EFG_C"/>
    <property type="match status" value="1"/>
</dbReference>
<keyword evidence="4" id="KW-0342">GTP-binding</keyword>
<dbReference type="InterPro" id="IPR053905">
    <property type="entry name" value="EF-G-like_DII"/>
</dbReference>
<evidence type="ECO:0000313" key="6">
    <source>
        <dbReference type="EMBL" id="BET00009.1"/>
    </source>
</evidence>
<evidence type="ECO:0000256" key="4">
    <source>
        <dbReference type="ARBA" id="ARBA00023134"/>
    </source>
</evidence>
<dbReference type="NCBIfam" id="TIGR00231">
    <property type="entry name" value="small_GTP"/>
    <property type="match status" value="1"/>
</dbReference>
<proteinExistence type="predicted"/>
<reference evidence="6 7" key="1">
    <citation type="submission" date="2023-09" db="EMBL/GenBank/DDBJ databases">
        <title>Nesidiocoris tenuis whole genome shotgun sequence.</title>
        <authorList>
            <person name="Shibata T."/>
            <person name="Shimoda M."/>
            <person name="Kobayashi T."/>
            <person name="Uehara T."/>
        </authorList>
    </citation>
    <scope>NUCLEOTIDE SEQUENCE [LARGE SCALE GENOMIC DNA]</scope>
    <source>
        <strain evidence="6 7">Japan</strain>
    </source>
</reference>
<evidence type="ECO:0000259" key="5">
    <source>
        <dbReference type="PROSITE" id="PS51722"/>
    </source>
</evidence>
<dbReference type="InterPro" id="IPR027417">
    <property type="entry name" value="P-loop_NTPase"/>
</dbReference>
<keyword evidence="3" id="KW-0496">Mitochondrion</keyword>
<keyword evidence="2" id="KW-0648">Protein biosynthesis</keyword>
<dbReference type="InterPro" id="IPR035649">
    <property type="entry name" value="EFG_V"/>
</dbReference>
<dbReference type="Pfam" id="PF03764">
    <property type="entry name" value="EFG_IV"/>
    <property type="match status" value="1"/>
</dbReference>
<dbReference type="Gene3D" id="3.30.70.240">
    <property type="match status" value="1"/>
</dbReference>
<gene>
    <name evidence="6" type="ORF">NTJ_12825</name>
</gene>
<dbReference type="SUPFAM" id="SSF54980">
    <property type="entry name" value="EF-G C-terminal domain-like"/>
    <property type="match status" value="2"/>
</dbReference>
<dbReference type="PRINTS" id="PR00315">
    <property type="entry name" value="ELONGATNFCT"/>
</dbReference>
<keyword evidence="7" id="KW-1185">Reference proteome</keyword>
<keyword evidence="1" id="KW-0547">Nucleotide-binding</keyword>
<dbReference type="Pfam" id="PF00679">
    <property type="entry name" value="EFG_C"/>
    <property type="match status" value="1"/>
</dbReference>
<sequence length="743" mass="82626">MHLKAIRLCKRCILQGWRNTRRCSTGSKIAEKQDRIRNIGIMAHVDAGKTTTTERLLFYSGEIPTKGEVHHGNTVTDYLTQERDRGISIVSAFVQFKWKDHVLNLVDTPGHIDFSAEVENALGVIDSAILLLDSSAGVEAQTLTVWRQIQKHELPCLVYINKMDRLDADVAMCLDSLKSKLRCVPLTVQIPTFEKNDSFNGIVDLPSLDHYTWNVASKRKDFTKTTLKEDDELFAEAMDGRNELVDKLSSLDDEIANIILEKGSLESVSQSEILKSVRRVAIAEKGVPVICGSSYKDIGVQPLLDAIVNFLPSPNQTKLAPNAFKNTDLLLKSFKVEHDRQRGPVTFLRVYSGQVSKGQKVYNANKCANEQIGKVLVPFADDLEEIPSGVAGQYVAVTGLKVTHPGEVICNSESALKRIKSQLVSTTKMTESYVDKLLNLGKREQHPVFFCSVEASSQMYQQALEKALAELVREDAGLGVTQNDETGQTILSGMGELHLEIIRDRLRTAYKLDVDVGSVQIMYKEQILEKERSSYTLKNVINSKQYEVKVDLSLGPCKEADKRLMVLDTSGEAASNLAHVLPKHLSAVERGLEAALSRGPILGYQVINSQATLHWLECKRSVPDQLLSAAASHCVAQILKQAQMMLLEPIMAVDIAVPKDKSPPVIADLSRRRADILNIEERSDNKLIRCEVPTAELVGYATTLRTITSGTASLLMTFTNYRTMTDAQVQELKDYSFNYKKFG</sequence>
<dbReference type="InterPro" id="IPR005517">
    <property type="entry name" value="Transl_elong_EFG/EF2_IV"/>
</dbReference>
<dbReference type="InterPro" id="IPR009000">
    <property type="entry name" value="Transl_B-barrel_sf"/>
</dbReference>
<dbReference type="PANTHER" id="PTHR43261">
    <property type="entry name" value="TRANSLATION ELONGATION FACTOR G-RELATED"/>
    <property type="match status" value="1"/>
</dbReference>
<dbReference type="CDD" id="cd16262">
    <property type="entry name" value="EFG_III"/>
    <property type="match status" value="1"/>
</dbReference>
<evidence type="ECO:0000256" key="2">
    <source>
        <dbReference type="ARBA" id="ARBA00022917"/>
    </source>
</evidence>
<dbReference type="InterPro" id="IPR000640">
    <property type="entry name" value="EFG_V-like"/>
</dbReference>
<dbReference type="SUPFAM" id="SSF54211">
    <property type="entry name" value="Ribosomal protein S5 domain 2-like"/>
    <property type="match status" value="1"/>
</dbReference>
<dbReference type="Pfam" id="PF14492">
    <property type="entry name" value="EFG_III"/>
    <property type="match status" value="1"/>
</dbReference>
<dbReference type="EMBL" id="AP028919">
    <property type="protein sequence ID" value="BET00009.1"/>
    <property type="molecule type" value="Genomic_DNA"/>
</dbReference>
<feature type="domain" description="Tr-type G" evidence="5">
    <location>
        <begin position="34"/>
        <end position="315"/>
    </location>
</feature>
<dbReference type="InterPro" id="IPR020568">
    <property type="entry name" value="Ribosomal_Su5_D2-typ_SF"/>
</dbReference>
<organism evidence="6 7">
    <name type="scientific">Nesidiocoris tenuis</name>
    <dbReference type="NCBI Taxonomy" id="355587"/>
    <lineage>
        <taxon>Eukaryota</taxon>
        <taxon>Metazoa</taxon>
        <taxon>Ecdysozoa</taxon>
        <taxon>Arthropoda</taxon>
        <taxon>Hexapoda</taxon>
        <taxon>Insecta</taxon>
        <taxon>Pterygota</taxon>
        <taxon>Neoptera</taxon>
        <taxon>Paraneoptera</taxon>
        <taxon>Hemiptera</taxon>
        <taxon>Heteroptera</taxon>
        <taxon>Panheteroptera</taxon>
        <taxon>Cimicomorpha</taxon>
        <taxon>Miridae</taxon>
        <taxon>Dicyphina</taxon>
        <taxon>Nesidiocoris</taxon>
    </lineage>
</organism>
<evidence type="ECO:0000256" key="3">
    <source>
        <dbReference type="ARBA" id="ARBA00023128"/>
    </source>
</evidence>
<dbReference type="SUPFAM" id="SSF52540">
    <property type="entry name" value="P-loop containing nucleoside triphosphate hydrolases"/>
    <property type="match status" value="1"/>
</dbReference>
<dbReference type="Gene3D" id="3.40.50.300">
    <property type="entry name" value="P-loop containing nucleotide triphosphate hydrolases"/>
    <property type="match status" value="1"/>
</dbReference>
<name>A0ABN7B6V2_9HEMI</name>
<dbReference type="InterPro" id="IPR014721">
    <property type="entry name" value="Ribsml_uS5_D2-typ_fold_subgr"/>
</dbReference>
<dbReference type="PROSITE" id="PS00301">
    <property type="entry name" value="G_TR_1"/>
    <property type="match status" value="1"/>
</dbReference>
<accession>A0ABN7B6V2</accession>
<dbReference type="InterPro" id="IPR041095">
    <property type="entry name" value="EFG_II"/>
</dbReference>
<dbReference type="PROSITE" id="PS51722">
    <property type="entry name" value="G_TR_2"/>
    <property type="match status" value="1"/>
</dbReference>
<dbReference type="InterPro" id="IPR000795">
    <property type="entry name" value="T_Tr_GTP-bd_dom"/>
</dbReference>
<dbReference type="Pfam" id="PF00009">
    <property type="entry name" value="GTP_EFTU"/>
    <property type="match status" value="1"/>
</dbReference>